<proteinExistence type="predicted"/>
<dbReference type="EMBL" id="JAXUIC010000011">
    <property type="protein sequence ID" value="KAK4562961.1"/>
    <property type="molecule type" value="Genomic_DNA"/>
</dbReference>
<gene>
    <name evidence="2" type="ORF">RGQ29_005443</name>
</gene>
<dbReference type="PANTHER" id="PTHR32108:SF9">
    <property type="entry name" value="REVERSE TRANSCRIPTASE RNASE H-LIKE DOMAIN-CONTAINING PROTEIN"/>
    <property type="match status" value="1"/>
</dbReference>
<protein>
    <submittedName>
        <fullName evidence="2">Uncharacterized protein</fullName>
    </submittedName>
</protein>
<feature type="region of interest" description="Disordered" evidence="1">
    <location>
        <begin position="52"/>
        <end position="85"/>
    </location>
</feature>
<sequence>MDAESLISMVEQKVKRMTGCKTKEADVHMVDNALERPRGVAPAYVTLVARPYQQQGQSTQAPNRAFNQRGRLDPPRPFKRENRKNTPLPIPMVDLYAYIPKRKLVMSMFQRPREGPLTKRHTLEECYHLRDRVQDLIDNKLIQFYNVAPPNIITNPLPPHQEGNVNAIIIVEERVPDFSSPLFPWKAMLLAMVQESHIDLKGMGILGFDWGICLFCDSEDSHALLDCKVVQAKVQSLVERGIVWIEREIVRRGTAIVLAIRGFDPLILPKHAFGIFGVSGLKALEAILPSLMVINPKTFSIAPNLQTQEGVIIHMPKPFLYEDSHRVPWKYNVSLISTRIGKEEVCSNISSVLSGLTRSDRCYIPKELEKRRKEVGKGIAEPVKNKLNKSPVQISILVLLLSSDVHRRALLKVLKETYVPISATESAFKGMVSTVLATNQISFIDDELPPKGREHTLPMHIIVKCEDMIVDRVLIDNGSALNEVQGEIELAIGIGPMFFMVNFQVIKVDSLYNMLLGRPWLHMASVIASTLHRRLKFPSEDLMITIMAKEPLTFFEETFVPYIGANAFSEATFHSLELVSMISRAS</sequence>
<dbReference type="PANTHER" id="PTHR32108">
    <property type="entry name" value="DNA-DIRECTED RNA POLYMERASE SUBUNIT ALPHA"/>
    <property type="match status" value="1"/>
</dbReference>
<comment type="caution">
    <text evidence="2">The sequence shown here is derived from an EMBL/GenBank/DDBJ whole genome shotgun (WGS) entry which is preliminary data.</text>
</comment>
<feature type="compositionally biased region" description="Basic and acidic residues" evidence="1">
    <location>
        <begin position="70"/>
        <end position="84"/>
    </location>
</feature>
<reference evidence="2 3" key="1">
    <citation type="journal article" date="2023" name="G3 (Bethesda)">
        <title>A haplotype-resolved chromosome-scale genome for Quercus rubra L. provides insights into the genetics of adaptive traits for red oak species.</title>
        <authorList>
            <person name="Kapoor B."/>
            <person name="Jenkins J."/>
            <person name="Schmutz J."/>
            <person name="Zhebentyayeva T."/>
            <person name="Kuelheim C."/>
            <person name="Coggeshall M."/>
            <person name="Heim C."/>
            <person name="Lasky J.R."/>
            <person name="Leites L."/>
            <person name="Islam-Faridi N."/>
            <person name="Romero-Severson J."/>
            <person name="DeLeo V.L."/>
            <person name="Lucas S.M."/>
            <person name="Lazic D."/>
            <person name="Gailing O."/>
            <person name="Carlson J."/>
            <person name="Staton M."/>
        </authorList>
    </citation>
    <scope>NUCLEOTIDE SEQUENCE [LARGE SCALE GENOMIC DNA]</scope>
    <source>
        <strain evidence="2">Pseudo-F2</strain>
    </source>
</reference>
<keyword evidence="3" id="KW-1185">Reference proteome</keyword>
<name>A0AAN7E4A7_QUERU</name>
<dbReference type="AlphaFoldDB" id="A0AAN7E4A7"/>
<dbReference type="Proteomes" id="UP001324115">
    <property type="component" value="Unassembled WGS sequence"/>
</dbReference>
<organism evidence="2 3">
    <name type="scientific">Quercus rubra</name>
    <name type="common">Northern red oak</name>
    <name type="synonym">Quercus borealis</name>
    <dbReference type="NCBI Taxonomy" id="3512"/>
    <lineage>
        <taxon>Eukaryota</taxon>
        <taxon>Viridiplantae</taxon>
        <taxon>Streptophyta</taxon>
        <taxon>Embryophyta</taxon>
        <taxon>Tracheophyta</taxon>
        <taxon>Spermatophyta</taxon>
        <taxon>Magnoliopsida</taxon>
        <taxon>eudicotyledons</taxon>
        <taxon>Gunneridae</taxon>
        <taxon>Pentapetalae</taxon>
        <taxon>rosids</taxon>
        <taxon>fabids</taxon>
        <taxon>Fagales</taxon>
        <taxon>Fagaceae</taxon>
        <taxon>Quercus</taxon>
    </lineage>
</organism>
<evidence type="ECO:0000313" key="2">
    <source>
        <dbReference type="EMBL" id="KAK4562961.1"/>
    </source>
</evidence>
<feature type="compositionally biased region" description="Polar residues" evidence="1">
    <location>
        <begin position="52"/>
        <end position="66"/>
    </location>
</feature>
<accession>A0AAN7E4A7</accession>
<evidence type="ECO:0000256" key="1">
    <source>
        <dbReference type="SAM" id="MobiDB-lite"/>
    </source>
</evidence>
<evidence type="ECO:0000313" key="3">
    <source>
        <dbReference type="Proteomes" id="UP001324115"/>
    </source>
</evidence>